<accession>A0A0K2T9K2</accession>
<dbReference type="AlphaFoldDB" id="A0A0K2T9K2"/>
<sequence>MQGVDVHKGMKKLDCRNSFSLSAQLKGTVFLLFAQVYKKSRWNQEKAILAPRNQEVDKINDIILVKIPGCFRT</sequence>
<evidence type="ECO:0000313" key="1">
    <source>
        <dbReference type="EMBL" id="CDW22470.1"/>
    </source>
</evidence>
<name>A0A0K2T9K2_LEPSM</name>
<proteinExistence type="predicted"/>
<organism evidence="1">
    <name type="scientific">Lepeophtheirus salmonis</name>
    <name type="common">Salmon louse</name>
    <name type="synonym">Caligus salmonis</name>
    <dbReference type="NCBI Taxonomy" id="72036"/>
    <lineage>
        <taxon>Eukaryota</taxon>
        <taxon>Metazoa</taxon>
        <taxon>Ecdysozoa</taxon>
        <taxon>Arthropoda</taxon>
        <taxon>Crustacea</taxon>
        <taxon>Multicrustacea</taxon>
        <taxon>Hexanauplia</taxon>
        <taxon>Copepoda</taxon>
        <taxon>Siphonostomatoida</taxon>
        <taxon>Caligidae</taxon>
        <taxon>Lepeophtheirus</taxon>
    </lineage>
</organism>
<dbReference type="EMBL" id="HACA01005109">
    <property type="protein sequence ID" value="CDW22470.1"/>
    <property type="molecule type" value="Transcribed_RNA"/>
</dbReference>
<reference evidence="1" key="1">
    <citation type="submission" date="2014-05" db="EMBL/GenBank/DDBJ databases">
        <authorList>
            <person name="Chronopoulou M."/>
        </authorList>
    </citation>
    <scope>NUCLEOTIDE SEQUENCE</scope>
    <source>
        <tissue evidence="1">Whole organism</tissue>
    </source>
</reference>
<protein>
    <submittedName>
        <fullName evidence="1">Uncharacterized protein</fullName>
    </submittedName>
</protein>